<dbReference type="Gene3D" id="1.10.10.10">
    <property type="entry name" value="Winged helix-like DNA-binding domain superfamily/Winged helix DNA-binding domain"/>
    <property type="match status" value="3"/>
</dbReference>
<comment type="subunit">
    <text evidence="5">Component of the RNA polymerase III (Pol III) complex consisting of 17 subunits.</text>
</comment>
<evidence type="ECO:0000256" key="2">
    <source>
        <dbReference type="ARBA" id="ARBA00022478"/>
    </source>
</evidence>
<dbReference type="InterPro" id="IPR008806">
    <property type="entry name" value="RNA_pol_III_Rpc82_C"/>
</dbReference>
<evidence type="ECO:0000256" key="6">
    <source>
        <dbReference type="SAM" id="MobiDB-lite"/>
    </source>
</evidence>
<gene>
    <name evidence="10" type="primary">g12895</name>
    <name evidence="10" type="ORF">VP750_LOCUS11453</name>
</gene>
<keyword evidence="4 5" id="KW-0539">Nucleus</keyword>
<feature type="domain" description="RNA polymerase III Rpc82 C -terminal" evidence="7">
    <location>
        <begin position="168"/>
        <end position="312"/>
    </location>
</feature>
<keyword evidence="2 5" id="KW-0240">DNA-directed RNA polymerase</keyword>
<evidence type="ECO:0000259" key="9">
    <source>
        <dbReference type="Pfam" id="PF22536"/>
    </source>
</evidence>
<dbReference type="Pfam" id="PF08221">
    <property type="entry name" value="HTH_9"/>
    <property type="match status" value="1"/>
</dbReference>
<sequence length="552" mass="60868">MVANATAVVRVCDQLIAELCGETVKDVYHVLACKGQQTLDGVIRLSQLPKATVRSALLVLLQHSFVTSQLVQPEASLKGTPSPFFLYTADTSAVLQILRWPWLLHHIAKEYRESPEDKDTDVLAVKIVQALLEHGKLRTDQINSVVAALQGSEATALGDAIVTCLGNLVQSRYVQRARGCDAEKPQRPLPATVKIRGAGSKSGTMEKAKIEAQAARSLAETSYQDQRFSLPPGFLSGPTGSKGRTLPVSGTKRRKVEAKAEASKAQSDTILWMVNMEECNKKLRQALCVEHTEGTHGEQAGALAAALLKAGQKPGSADPVDESWPVAGADAAVTLSKMRSTDPGLPVLKQDAAVKLLRELAENDSCCIESRGMAGLQDKLFVLNYKKGLDTLRQRHIEAIVRERFTIVGMRVFRMLLAKKQLEQKQIADFAMVPVREAREVLYKMLQGGFLALQDLPRSADHAANRTIFTWHIDMVAVRRRVASELVHSIGNLRSRMEHEVSRRAELMMMMDMNVELSDQEMKEGQKLSRIVNLMQIRTLALDSHLLLFEAA</sequence>
<evidence type="ECO:0000259" key="8">
    <source>
        <dbReference type="Pfam" id="PF08221"/>
    </source>
</evidence>
<dbReference type="Pfam" id="PF22536">
    <property type="entry name" value="WHD_POLR3C"/>
    <property type="match status" value="1"/>
</dbReference>
<feature type="domain" description="DNA-directed RNA polymerase III subunit RPC3 winged-helix" evidence="9">
    <location>
        <begin position="397"/>
        <end position="473"/>
    </location>
</feature>
<proteinExistence type="inferred from homology"/>
<evidence type="ECO:0000256" key="5">
    <source>
        <dbReference type="RuleBase" id="RU367076"/>
    </source>
</evidence>
<evidence type="ECO:0000259" key="7">
    <source>
        <dbReference type="Pfam" id="PF05645"/>
    </source>
</evidence>
<feature type="domain" description="RNA polymerase III subunit RPC82-related helix-turn-helix" evidence="8">
    <location>
        <begin position="11"/>
        <end position="67"/>
    </location>
</feature>
<comment type="function">
    <text evidence="5">DNA-dependent RNA polymerase catalyzes the transcription of DNA into RNA using the four ribonucleoside triphosphates as substrates. Specific core component of RNA polymerase III which synthesizes small RNAs, such as 5S rRNA and tRNAs.</text>
</comment>
<dbReference type="Proteomes" id="UP001497392">
    <property type="component" value="Unassembled WGS sequence"/>
</dbReference>
<feature type="region of interest" description="Disordered" evidence="6">
    <location>
        <begin position="229"/>
        <end position="253"/>
    </location>
</feature>
<evidence type="ECO:0000256" key="3">
    <source>
        <dbReference type="ARBA" id="ARBA00023163"/>
    </source>
</evidence>
<accession>A0ABP1GE49</accession>
<dbReference type="InterPro" id="IPR055207">
    <property type="entry name" value="POLR3C_WHD"/>
</dbReference>
<evidence type="ECO:0000313" key="10">
    <source>
        <dbReference type="EMBL" id="CAL5229547.1"/>
    </source>
</evidence>
<evidence type="ECO:0000256" key="4">
    <source>
        <dbReference type="ARBA" id="ARBA00023242"/>
    </source>
</evidence>
<dbReference type="EMBL" id="CAXHTA020000021">
    <property type="protein sequence ID" value="CAL5229547.1"/>
    <property type="molecule type" value="Genomic_DNA"/>
</dbReference>
<dbReference type="InterPro" id="IPR039748">
    <property type="entry name" value="RPC3"/>
</dbReference>
<dbReference type="InterPro" id="IPR036388">
    <property type="entry name" value="WH-like_DNA-bd_sf"/>
</dbReference>
<dbReference type="InterPro" id="IPR013197">
    <property type="entry name" value="RNA_pol_III_RPC82-rel_HTH"/>
</dbReference>
<name>A0ABP1GE49_9CHLO</name>
<evidence type="ECO:0000313" key="11">
    <source>
        <dbReference type="Proteomes" id="UP001497392"/>
    </source>
</evidence>
<dbReference type="PANTHER" id="PTHR12949:SF0">
    <property type="entry name" value="DNA-DIRECTED RNA POLYMERASE III SUBUNIT RPC3"/>
    <property type="match status" value="1"/>
</dbReference>
<dbReference type="PANTHER" id="PTHR12949">
    <property type="entry name" value="RNA POLYMERASE III DNA DIRECTED -RELATED"/>
    <property type="match status" value="1"/>
</dbReference>
<reference evidence="10 11" key="1">
    <citation type="submission" date="2024-06" db="EMBL/GenBank/DDBJ databases">
        <authorList>
            <person name="Kraege A."/>
            <person name="Thomma B."/>
        </authorList>
    </citation>
    <scope>NUCLEOTIDE SEQUENCE [LARGE SCALE GENOMIC DNA]</scope>
</reference>
<protein>
    <recommendedName>
        <fullName evidence="5">DNA-directed RNA polymerase III subunit RPC3</fullName>
        <shortName evidence="5">RNA polymerase III subunit C3</shortName>
    </recommendedName>
</protein>
<evidence type="ECO:0000256" key="1">
    <source>
        <dbReference type="ARBA" id="ARBA00004123"/>
    </source>
</evidence>
<keyword evidence="11" id="KW-1185">Reference proteome</keyword>
<dbReference type="Pfam" id="PF05645">
    <property type="entry name" value="RNA_pol_Rpc82"/>
    <property type="match status" value="1"/>
</dbReference>
<comment type="caution">
    <text evidence="10">The sequence shown here is derived from an EMBL/GenBank/DDBJ whole genome shotgun (WGS) entry which is preliminary data.</text>
</comment>
<organism evidence="10 11">
    <name type="scientific">Coccomyxa viridis</name>
    <dbReference type="NCBI Taxonomy" id="1274662"/>
    <lineage>
        <taxon>Eukaryota</taxon>
        <taxon>Viridiplantae</taxon>
        <taxon>Chlorophyta</taxon>
        <taxon>core chlorophytes</taxon>
        <taxon>Trebouxiophyceae</taxon>
        <taxon>Trebouxiophyceae incertae sedis</taxon>
        <taxon>Coccomyxaceae</taxon>
        <taxon>Coccomyxa</taxon>
    </lineage>
</organism>
<keyword evidence="3 5" id="KW-0804">Transcription</keyword>
<comment type="similarity">
    <text evidence="5">Belongs to the eukaryotic RPC3/POLR3C RNA polymerase subunit family.</text>
</comment>
<comment type="subcellular location">
    <subcellularLocation>
        <location evidence="1 5">Nucleus</location>
    </subcellularLocation>
</comment>